<dbReference type="Proteomes" id="UP001626536">
    <property type="component" value="Plasmid pRX1"/>
</dbReference>
<dbReference type="InterPro" id="IPR025359">
    <property type="entry name" value="SduA_C"/>
</dbReference>
<geneLocation type="plasmid" evidence="2 3">
    <name>pRX1</name>
</geneLocation>
<protein>
    <submittedName>
        <fullName evidence="2">Shedu immune nuclease family protein</fullName>
    </submittedName>
</protein>
<keyword evidence="2" id="KW-0614">Plasmid</keyword>
<accession>A0ABZ0HYW1</accession>
<dbReference type="Pfam" id="PF14082">
    <property type="entry name" value="SduA_C"/>
    <property type="match status" value="1"/>
</dbReference>
<evidence type="ECO:0000313" key="3">
    <source>
        <dbReference type="Proteomes" id="UP001626536"/>
    </source>
</evidence>
<dbReference type="RefSeq" id="WP_318655182.1">
    <property type="nucleotide sequence ID" value="NZ_CP136863.1"/>
</dbReference>
<organism evidence="2 3">
    <name type="scientific">Methylocapsa polymorpha</name>
    <dbReference type="NCBI Taxonomy" id="3080828"/>
    <lineage>
        <taxon>Bacteria</taxon>
        <taxon>Pseudomonadati</taxon>
        <taxon>Pseudomonadota</taxon>
        <taxon>Alphaproteobacteria</taxon>
        <taxon>Hyphomicrobiales</taxon>
        <taxon>Beijerinckiaceae</taxon>
        <taxon>Methylocapsa</taxon>
    </lineage>
</organism>
<keyword evidence="3" id="KW-1185">Reference proteome</keyword>
<sequence length="392" mass="44399">MGDDDVGYLVNYKPETLYVHPVSSGIGAYTTLLADGEELVGEIDVTRRFKLVLSMFYVSEKNDFSSFKLTKLKFHKTHGWQRDGEVKINGFALSRLGEFAQLLSMLDFTEVTKSRISLSDLNFQNLGAILRSDKGTALLKQISEEPDLSEDIFALAHKKRELETFRRLLEEFDTFADEYVRHHGVKKTGEEDIWQHFFERSPWIFGHGLNYVFLDKEGKKLEAVTTGAAHGNAGNRVDALMRTRAAISQYVLIEIKKASTDLLRKNPYRSGCWTVSGEVSDAVSQIQKTVFDFTSNQTLKVQTRTEDGYLTGDEIFRVQPKSYLVIGNLRKMTGSDERFTCFQLFRSSLAAPEILTYDELYERAKCIVETLGGKRPPPGEIKDAREIPAAEA</sequence>
<evidence type="ECO:0000313" key="2">
    <source>
        <dbReference type="EMBL" id="WOJ91754.1"/>
    </source>
</evidence>
<feature type="domain" description="Shedu protein SduA C-terminal" evidence="1">
    <location>
        <begin position="190"/>
        <end position="361"/>
    </location>
</feature>
<proteinExistence type="predicted"/>
<dbReference type="EMBL" id="CP136863">
    <property type="protein sequence ID" value="WOJ91754.1"/>
    <property type="molecule type" value="Genomic_DNA"/>
</dbReference>
<evidence type="ECO:0000259" key="1">
    <source>
        <dbReference type="Pfam" id="PF14082"/>
    </source>
</evidence>
<gene>
    <name evidence="2" type="ORF">RZS28_18675</name>
</gene>
<reference evidence="2 3" key="1">
    <citation type="submission" date="2023-10" db="EMBL/GenBank/DDBJ databases">
        <title>Novel methanotroph of the genus Methylocapsa from a subarctic wetland.</title>
        <authorList>
            <person name="Belova S.E."/>
            <person name="Oshkin I.Y."/>
            <person name="Miroshnikov K."/>
            <person name="Dedysh S.N."/>
        </authorList>
    </citation>
    <scope>NUCLEOTIDE SEQUENCE [LARGE SCALE GENOMIC DNA]</scope>
    <source>
        <strain evidence="2 3">RX1</strain>
        <plasmid evidence="2 3">pRX1</plasmid>
    </source>
</reference>
<name>A0ABZ0HYW1_9HYPH</name>